<organism evidence="1 2">
    <name type="scientific">Starkeya nomas</name>
    <dbReference type="NCBI Taxonomy" id="2666134"/>
    <lineage>
        <taxon>Bacteria</taxon>
        <taxon>Pseudomonadati</taxon>
        <taxon>Pseudomonadota</taxon>
        <taxon>Alphaproteobacteria</taxon>
        <taxon>Hyphomicrobiales</taxon>
        <taxon>Xanthobacteraceae</taxon>
        <taxon>Starkeya</taxon>
    </lineage>
</organism>
<dbReference type="AlphaFoldDB" id="A0A5S9NZL9"/>
<accession>A0A5S9NZL9</accession>
<reference evidence="1 2" key="1">
    <citation type="submission" date="2019-12" db="EMBL/GenBank/DDBJ databases">
        <authorList>
            <person name="Reyes-Prieto M."/>
        </authorList>
    </citation>
    <scope>NUCLEOTIDE SEQUENCE [LARGE SCALE GENOMIC DNA]</scope>
    <source>
        <strain evidence="1">HF14-78462</strain>
    </source>
</reference>
<dbReference type="RefSeq" id="WP_159598753.1">
    <property type="nucleotide sequence ID" value="NZ_CACSAS010000001.1"/>
</dbReference>
<protein>
    <submittedName>
        <fullName evidence="1">Uncharacterized protein</fullName>
    </submittedName>
</protein>
<evidence type="ECO:0000313" key="2">
    <source>
        <dbReference type="Proteomes" id="UP000433050"/>
    </source>
</evidence>
<proteinExistence type="predicted"/>
<dbReference type="EMBL" id="CACSAS010000001">
    <property type="protein sequence ID" value="CAA0096387.1"/>
    <property type="molecule type" value="Genomic_DNA"/>
</dbReference>
<sequence>MDTLFPVDASRQPVVTVKNGEVFTNSRDVAAFFEKRHDHVLRDIDTLIAHAPDLGDRQFVRIETPHPTIPGRMDRSFDLTRDGFTLLAMVDTIHQRPDGTAKRTFSENRERFVESEDFIELTSDEIRTMSIFPARTARATLITRRGYLKLVKP</sequence>
<gene>
    <name evidence="1" type="ORF">STARVERO_02012</name>
</gene>
<dbReference type="Proteomes" id="UP000433050">
    <property type="component" value="Unassembled WGS sequence"/>
</dbReference>
<dbReference type="Pfam" id="PF09669">
    <property type="entry name" value="Phage_pRha"/>
    <property type="match status" value="1"/>
</dbReference>
<name>A0A5S9NZL9_9HYPH</name>
<evidence type="ECO:0000313" key="1">
    <source>
        <dbReference type="EMBL" id="CAA0096387.1"/>
    </source>
</evidence>
<dbReference type="InterPro" id="IPR014054">
    <property type="entry name" value="Phage_regulatory_Rha"/>
</dbReference>
<keyword evidence="2" id="KW-1185">Reference proteome</keyword>